<proteinExistence type="predicted"/>
<protein>
    <submittedName>
        <fullName evidence="1">Uncharacterized protein</fullName>
    </submittedName>
</protein>
<dbReference type="Proteomes" id="UP001062846">
    <property type="component" value="Chromosome 10"/>
</dbReference>
<comment type="caution">
    <text evidence="1">The sequence shown here is derived from an EMBL/GenBank/DDBJ whole genome shotgun (WGS) entry which is preliminary data.</text>
</comment>
<organism evidence="1 2">
    <name type="scientific">Rhododendron molle</name>
    <name type="common">Chinese azalea</name>
    <name type="synonym">Azalea mollis</name>
    <dbReference type="NCBI Taxonomy" id="49168"/>
    <lineage>
        <taxon>Eukaryota</taxon>
        <taxon>Viridiplantae</taxon>
        <taxon>Streptophyta</taxon>
        <taxon>Embryophyta</taxon>
        <taxon>Tracheophyta</taxon>
        <taxon>Spermatophyta</taxon>
        <taxon>Magnoliopsida</taxon>
        <taxon>eudicotyledons</taxon>
        <taxon>Gunneridae</taxon>
        <taxon>Pentapetalae</taxon>
        <taxon>asterids</taxon>
        <taxon>Ericales</taxon>
        <taxon>Ericaceae</taxon>
        <taxon>Ericoideae</taxon>
        <taxon>Rhodoreae</taxon>
        <taxon>Rhododendron</taxon>
    </lineage>
</organism>
<accession>A0ACC0M232</accession>
<keyword evidence="2" id="KW-1185">Reference proteome</keyword>
<evidence type="ECO:0000313" key="1">
    <source>
        <dbReference type="EMBL" id="KAI8534959.1"/>
    </source>
</evidence>
<dbReference type="EMBL" id="CM046397">
    <property type="protein sequence ID" value="KAI8534959.1"/>
    <property type="molecule type" value="Genomic_DNA"/>
</dbReference>
<sequence>MTYLLGHQVVLFQCEWFNTGSNRTLRTDLHSTSIDIRSLWYKDDPFVLPSQVQQVFYMNDTKLGENCKVVEQFELRGIWNVPKVDDFEANDAPKDEFQQKETTEFVRVIKYLVTTPLRRNKIEPKII</sequence>
<evidence type="ECO:0000313" key="2">
    <source>
        <dbReference type="Proteomes" id="UP001062846"/>
    </source>
</evidence>
<gene>
    <name evidence="1" type="ORF">RHMOL_Rhmol10G0137600</name>
</gene>
<name>A0ACC0M232_RHOML</name>
<reference evidence="1" key="1">
    <citation type="submission" date="2022-02" db="EMBL/GenBank/DDBJ databases">
        <title>Plant Genome Project.</title>
        <authorList>
            <person name="Zhang R.-G."/>
        </authorList>
    </citation>
    <scope>NUCLEOTIDE SEQUENCE</scope>
    <source>
        <strain evidence="1">AT1</strain>
    </source>
</reference>